<comment type="caution">
    <text evidence="4">The sequence shown here is derived from an EMBL/GenBank/DDBJ whole genome shotgun (WGS) entry which is preliminary data.</text>
</comment>
<dbReference type="Gene3D" id="1.25.40.20">
    <property type="entry name" value="Ankyrin repeat-containing domain"/>
    <property type="match status" value="2"/>
</dbReference>
<dbReference type="PROSITE" id="PS50297">
    <property type="entry name" value="ANK_REP_REGION"/>
    <property type="match status" value="1"/>
</dbReference>
<dbReference type="SMART" id="SM00248">
    <property type="entry name" value="ANK"/>
    <property type="match status" value="4"/>
</dbReference>
<evidence type="ECO:0000256" key="3">
    <source>
        <dbReference type="PROSITE-ProRule" id="PRU00023"/>
    </source>
</evidence>
<reference evidence="4 5" key="1">
    <citation type="submission" date="2024-03" db="EMBL/GenBank/DDBJ databases">
        <title>A high-quality draft genome sequence of Diaporthe vaccinii, a causative agent of upright dieback and viscid rot disease in cranberry plants.</title>
        <authorList>
            <person name="Sarrasin M."/>
            <person name="Lang B.F."/>
            <person name="Burger G."/>
        </authorList>
    </citation>
    <scope>NUCLEOTIDE SEQUENCE [LARGE SCALE GENOMIC DNA]</scope>
    <source>
        <strain evidence="4 5">IS7</strain>
    </source>
</reference>
<dbReference type="PANTHER" id="PTHR24173:SF74">
    <property type="entry name" value="ANKYRIN REPEAT DOMAIN-CONTAINING PROTEIN 16"/>
    <property type="match status" value="1"/>
</dbReference>
<feature type="repeat" description="ANK" evidence="3">
    <location>
        <begin position="192"/>
        <end position="212"/>
    </location>
</feature>
<dbReference type="InterPro" id="IPR002110">
    <property type="entry name" value="Ankyrin_rpt"/>
</dbReference>
<proteinExistence type="predicted"/>
<protein>
    <recommendedName>
        <fullName evidence="6">Ankyrin repeat protein</fullName>
    </recommendedName>
</protein>
<evidence type="ECO:0000313" key="5">
    <source>
        <dbReference type="Proteomes" id="UP001600888"/>
    </source>
</evidence>
<dbReference type="EMBL" id="JBAWTH010000029">
    <property type="protein sequence ID" value="KAL2285677.1"/>
    <property type="molecule type" value="Genomic_DNA"/>
</dbReference>
<organism evidence="4 5">
    <name type="scientific">Diaporthe vaccinii</name>
    <dbReference type="NCBI Taxonomy" id="105482"/>
    <lineage>
        <taxon>Eukaryota</taxon>
        <taxon>Fungi</taxon>
        <taxon>Dikarya</taxon>
        <taxon>Ascomycota</taxon>
        <taxon>Pezizomycotina</taxon>
        <taxon>Sordariomycetes</taxon>
        <taxon>Sordariomycetidae</taxon>
        <taxon>Diaporthales</taxon>
        <taxon>Diaporthaceae</taxon>
        <taxon>Diaporthe</taxon>
        <taxon>Diaporthe eres species complex</taxon>
    </lineage>
</organism>
<accession>A0ABR4ETA4</accession>
<dbReference type="SUPFAM" id="SSF48403">
    <property type="entry name" value="Ankyrin repeat"/>
    <property type="match status" value="1"/>
</dbReference>
<dbReference type="InterPro" id="IPR036770">
    <property type="entry name" value="Ankyrin_rpt-contain_sf"/>
</dbReference>
<sequence length="460" mass="50507">MSEAIQTHETPIPKYTETDENSFSARLESFQISHPEYPIVPVTKHPGTPELFKNRRLSLSSTGESWESSRTDAHDLQADIVTALFANISSGNTAAAAHLITQGLISPDCPKANGETPLLASIRARSAPTARALLALGADPDLVGSSAGPDQGGGAFAVERTPLMLAAATGQLAIVRMLVGEFGADDAAVGPRGETALRLAAEAGHRDVVRYLPARRVGAWRRLRHSREVVALRRAAVSAGKTARFFAWDFPRLLLVDIPWEVGRWVWRRRHRIGPWLVRVVRGIPEGLMDLAKGIWRGVKGLPRLFWRAIVWISQVVPRACGIVVKGLVDRVKRVARAVAFAARRLVSFLHSVFAAVVTRLKDIKLKDVGHDLLVAMEALFIRLPRAVWAFLCQSVVVAGRALKAFFTNYCIRTLFELLCIVPQALWSMLESLWASFGRGLDELTTLINPKRIPSGGSRI</sequence>
<evidence type="ECO:0000313" key="4">
    <source>
        <dbReference type="EMBL" id="KAL2285677.1"/>
    </source>
</evidence>
<dbReference type="PANTHER" id="PTHR24173">
    <property type="entry name" value="ANKYRIN REPEAT CONTAINING"/>
    <property type="match status" value="1"/>
</dbReference>
<evidence type="ECO:0000256" key="1">
    <source>
        <dbReference type="ARBA" id="ARBA00022737"/>
    </source>
</evidence>
<gene>
    <name evidence="4" type="ORF">FJTKL_07688</name>
</gene>
<keyword evidence="5" id="KW-1185">Reference proteome</keyword>
<dbReference type="Pfam" id="PF12796">
    <property type="entry name" value="Ank_2"/>
    <property type="match status" value="1"/>
</dbReference>
<feature type="repeat" description="ANK" evidence="3">
    <location>
        <begin position="113"/>
        <end position="145"/>
    </location>
</feature>
<name>A0ABR4ETA4_9PEZI</name>
<dbReference type="PROSITE" id="PS50088">
    <property type="entry name" value="ANK_REPEAT"/>
    <property type="match status" value="2"/>
</dbReference>
<keyword evidence="2 3" id="KW-0040">ANK repeat</keyword>
<evidence type="ECO:0000256" key="2">
    <source>
        <dbReference type="ARBA" id="ARBA00023043"/>
    </source>
</evidence>
<dbReference type="Proteomes" id="UP001600888">
    <property type="component" value="Unassembled WGS sequence"/>
</dbReference>
<evidence type="ECO:0008006" key="6">
    <source>
        <dbReference type="Google" id="ProtNLM"/>
    </source>
</evidence>
<keyword evidence="1" id="KW-0677">Repeat</keyword>